<reference evidence="2 3" key="1">
    <citation type="submission" date="2020-04" db="EMBL/GenBank/DDBJ databases">
        <title>Characterization and engineering of Streptomyces griseofuscus DSM40191 as a potential heterologous host for expression of BGCs.</title>
        <authorList>
            <person name="Gren T."/>
            <person name="Whitford C.M."/>
            <person name="Mohite O.S."/>
            <person name="Joergensen T.S."/>
            <person name="Nielsen J.B."/>
            <person name="Lee S.Y."/>
            <person name="Weber T."/>
        </authorList>
    </citation>
    <scope>NUCLEOTIDE SEQUENCE [LARGE SCALE GENOMIC DNA]</scope>
    <source>
        <strain evidence="2 3">DSM 40191</strain>
    </source>
</reference>
<dbReference type="AlphaFoldDB" id="A0A7H1PRI8"/>
<evidence type="ECO:0000256" key="1">
    <source>
        <dbReference type="SAM" id="MobiDB-lite"/>
    </source>
</evidence>
<dbReference type="KEGG" id="sgf:HEP81_00331"/>
<organism evidence="2 3">
    <name type="scientific">Streptomyces griseofuscus</name>
    <dbReference type="NCBI Taxonomy" id="146922"/>
    <lineage>
        <taxon>Bacteria</taxon>
        <taxon>Bacillati</taxon>
        <taxon>Actinomycetota</taxon>
        <taxon>Actinomycetes</taxon>
        <taxon>Kitasatosporales</taxon>
        <taxon>Streptomycetaceae</taxon>
        <taxon>Streptomyces</taxon>
    </lineage>
</organism>
<dbReference type="Gene3D" id="3.40.190.10">
    <property type="entry name" value="Periplasmic binding protein-like II"/>
    <property type="match status" value="2"/>
</dbReference>
<dbReference type="Proteomes" id="UP000516422">
    <property type="component" value="Chromosome"/>
</dbReference>
<protein>
    <recommendedName>
        <fullName evidence="4">LysR substrate-binding domain-containing protein</fullName>
    </recommendedName>
</protein>
<name>A0A7H1PRI8_9ACTN</name>
<dbReference type="EMBL" id="CP051006">
    <property type="protein sequence ID" value="QNT90668.1"/>
    <property type="molecule type" value="Genomic_DNA"/>
</dbReference>
<gene>
    <name evidence="2" type="ORF">HEP81_00331</name>
</gene>
<dbReference type="SUPFAM" id="SSF53850">
    <property type="entry name" value="Periplasmic binding protein-like II"/>
    <property type="match status" value="1"/>
</dbReference>
<evidence type="ECO:0000313" key="2">
    <source>
        <dbReference type="EMBL" id="QNT90668.1"/>
    </source>
</evidence>
<evidence type="ECO:0008006" key="4">
    <source>
        <dbReference type="Google" id="ProtNLM"/>
    </source>
</evidence>
<proteinExistence type="predicted"/>
<evidence type="ECO:0000313" key="3">
    <source>
        <dbReference type="Proteomes" id="UP000516422"/>
    </source>
</evidence>
<sequence>MTQPLIVSAGEDERAVVAGLRTLLGMDSSALSGATVARDVHTIIGLAASGLGVGLGPSRMRAVPRLGVRFCEVTPRRPPPGLILSFASRDHSPVLRAFPDTIRKNCPDVGADSTTGSGPILRTGDAASWKRAAGTRRRLPGHPGGPDQRGLGTGAGTGGDVMMTERRVRAVPSTRNRGACRIGSSTG</sequence>
<accession>A0A7H1PRI8</accession>
<feature type="region of interest" description="Disordered" evidence="1">
    <location>
        <begin position="108"/>
        <end position="160"/>
    </location>
</feature>